<dbReference type="Proteomes" id="UP001140091">
    <property type="component" value="Unassembled WGS sequence"/>
</dbReference>
<evidence type="ECO:0000256" key="6">
    <source>
        <dbReference type="SAM" id="MobiDB-lite"/>
    </source>
</evidence>
<dbReference type="Pfam" id="PF10467">
    <property type="entry name" value="Inhibitor_I48"/>
    <property type="match status" value="1"/>
</dbReference>
<keyword evidence="3" id="KW-0789">Thiol protease inhibitor</keyword>
<comment type="similarity">
    <text evidence="5">Belongs to the protease inhibitor I48 family.</text>
</comment>
<comment type="function">
    <text evidence="4">Binds and inhibits cysteine proteinases. Inhibits most strongly papain and cathepsin L, more weakly bromelain and cathepsin B while it is completely ineffective against cathepsin H.</text>
</comment>
<feature type="region of interest" description="Disordered" evidence="6">
    <location>
        <begin position="1"/>
        <end position="26"/>
    </location>
</feature>
<evidence type="ECO:0000256" key="1">
    <source>
        <dbReference type="ARBA" id="ARBA00011738"/>
    </source>
</evidence>
<dbReference type="AlphaFoldDB" id="A0A9W8J3X9"/>
<keyword evidence="2" id="KW-0646">Protease inhibitor</keyword>
<feature type="non-terminal residue" evidence="7">
    <location>
        <position position="142"/>
    </location>
</feature>
<dbReference type="EMBL" id="JANBPK010001041">
    <property type="protein sequence ID" value="KAJ2926974.1"/>
    <property type="molecule type" value="Genomic_DNA"/>
</dbReference>
<evidence type="ECO:0000313" key="8">
    <source>
        <dbReference type="Proteomes" id="UP001140091"/>
    </source>
</evidence>
<dbReference type="Gene3D" id="2.80.10.50">
    <property type="match status" value="1"/>
</dbReference>
<dbReference type="GO" id="GO:0004869">
    <property type="term" value="F:cysteine-type endopeptidase inhibitor activity"/>
    <property type="evidence" value="ECO:0007669"/>
    <property type="project" value="UniProtKB-KW"/>
</dbReference>
<comment type="caution">
    <text evidence="7">The sequence shown here is derived from an EMBL/GenBank/DDBJ whole genome shotgun (WGS) entry which is preliminary data.</text>
</comment>
<proteinExistence type="inferred from homology"/>
<organism evidence="7 8">
    <name type="scientific">Candolleomyces eurysporus</name>
    <dbReference type="NCBI Taxonomy" id="2828524"/>
    <lineage>
        <taxon>Eukaryota</taxon>
        <taxon>Fungi</taxon>
        <taxon>Dikarya</taxon>
        <taxon>Basidiomycota</taxon>
        <taxon>Agaricomycotina</taxon>
        <taxon>Agaricomycetes</taxon>
        <taxon>Agaricomycetidae</taxon>
        <taxon>Agaricales</taxon>
        <taxon>Agaricineae</taxon>
        <taxon>Psathyrellaceae</taxon>
        <taxon>Candolleomyces</taxon>
    </lineage>
</organism>
<feature type="compositionally biased region" description="Basic and acidic residues" evidence="6">
    <location>
        <begin position="16"/>
        <end position="26"/>
    </location>
</feature>
<protein>
    <submittedName>
        <fullName evidence="7">Uncharacterized protein</fullName>
    </submittedName>
</protein>
<evidence type="ECO:0000256" key="4">
    <source>
        <dbReference type="ARBA" id="ARBA00024855"/>
    </source>
</evidence>
<accession>A0A9W8J3X9</accession>
<evidence type="ECO:0000256" key="3">
    <source>
        <dbReference type="ARBA" id="ARBA00022704"/>
    </source>
</evidence>
<comment type="subunit">
    <text evidence="1">Homodimer.</text>
</comment>
<evidence type="ECO:0000256" key="5">
    <source>
        <dbReference type="ARBA" id="ARBA00025775"/>
    </source>
</evidence>
<name>A0A9W8J3X9_9AGAR</name>
<gene>
    <name evidence="7" type="ORF">H1R20_g10139</name>
</gene>
<sequence length="142" mass="15497">MPLEPGSFRIQTKPPSDIHPDYATAEERETPVLVSPRITPFGIQMWEVSLLPDGQWTITAPGGGGWGRAKDAPGEDVLFTNAIKHWIITPHEDGGCVISIPATGWGVIWAATVEDGHLVIKSYGVAPDVKLPTWWFVLNNSD</sequence>
<evidence type="ECO:0000256" key="2">
    <source>
        <dbReference type="ARBA" id="ARBA00022690"/>
    </source>
</evidence>
<evidence type="ECO:0000313" key="7">
    <source>
        <dbReference type="EMBL" id="KAJ2926974.1"/>
    </source>
</evidence>
<reference evidence="7" key="1">
    <citation type="submission" date="2022-06" db="EMBL/GenBank/DDBJ databases">
        <title>Genome Sequence of Candolleomyces eurysporus.</title>
        <authorList>
            <person name="Buettner E."/>
        </authorList>
    </citation>
    <scope>NUCLEOTIDE SEQUENCE</scope>
    <source>
        <strain evidence="7">VTCC 930004</strain>
    </source>
</reference>
<dbReference type="InterPro" id="IPR019508">
    <property type="entry name" value="Prot_inh_I48_clitocypin"/>
</dbReference>
<dbReference type="OrthoDB" id="10340514at2759"/>
<keyword evidence="8" id="KW-1185">Reference proteome</keyword>